<accession>A0A6J5QUX4</accession>
<sequence>SGLQTYMEDDQRRNTKFMKAQLMCGLDTLCPWSAGSISVSVS</sequence>
<feature type="non-terminal residue" evidence="1">
    <location>
        <position position="1"/>
    </location>
</feature>
<proteinExistence type="predicted"/>
<name>A0A6J5QUX4_9CAUD</name>
<gene>
    <name evidence="1" type="ORF">UFOVP1149_1</name>
</gene>
<reference evidence="1" key="1">
    <citation type="submission" date="2020-05" db="EMBL/GenBank/DDBJ databases">
        <authorList>
            <person name="Chiriac C."/>
            <person name="Salcher M."/>
            <person name="Ghai R."/>
            <person name="Kavagutti S V."/>
        </authorList>
    </citation>
    <scope>NUCLEOTIDE SEQUENCE</scope>
</reference>
<evidence type="ECO:0000313" key="1">
    <source>
        <dbReference type="EMBL" id="CAB4186387.1"/>
    </source>
</evidence>
<organism evidence="1">
    <name type="scientific">uncultured Caudovirales phage</name>
    <dbReference type="NCBI Taxonomy" id="2100421"/>
    <lineage>
        <taxon>Viruses</taxon>
        <taxon>Duplodnaviria</taxon>
        <taxon>Heunggongvirae</taxon>
        <taxon>Uroviricota</taxon>
        <taxon>Caudoviricetes</taxon>
        <taxon>Peduoviridae</taxon>
        <taxon>Maltschvirus</taxon>
        <taxon>Maltschvirus maltsch</taxon>
    </lineage>
</organism>
<protein>
    <submittedName>
        <fullName evidence="1">Uncharacterized protein</fullName>
    </submittedName>
</protein>
<dbReference type="EMBL" id="LR797095">
    <property type="protein sequence ID" value="CAB4186387.1"/>
    <property type="molecule type" value="Genomic_DNA"/>
</dbReference>